<dbReference type="EMBL" id="OZ021739">
    <property type="protein sequence ID" value="CAK9321436.1"/>
    <property type="molecule type" value="Genomic_DNA"/>
</dbReference>
<accession>A0ABP0YM33</accession>
<feature type="compositionally biased region" description="Basic and acidic residues" evidence="1">
    <location>
        <begin position="40"/>
        <end position="57"/>
    </location>
</feature>
<evidence type="ECO:0000313" key="2">
    <source>
        <dbReference type="EMBL" id="CAK9321436.1"/>
    </source>
</evidence>
<organism evidence="2 3">
    <name type="scientific">Citrullus colocynthis</name>
    <name type="common">colocynth</name>
    <dbReference type="NCBI Taxonomy" id="252529"/>
    <lineage>
        <taxon>Eukaryota</taxon>
        <taxon>Viridiplantae</taxon>
        <taxon>Streptophyta</taxon>
        <taxon>Embryophyta</taxon>
        <taxon>Tracheophyta</taxon>
        <taxon>Spermatophyta</taxon>
        <taxon>Magnoliopsida</taxon>
        <taxon>eudicotyledons</taxon>
        <taxon>Gunneridae</taxon>
        <taxon>Pentapetalae</taxon>
        <taxon>rosids</taxon>
        <taxon>fabids</taxon>
        <taxon>Cucurbitales</taxon>
        <taxon>Cucurbitaceae</taxon>
        <taxon>Benincaseae</taxon>
        <taxon>Citrullus</taxon>
    </lineage>
</organism>
<proteinExistence type="predicted"/>
<evidence type="ECO:0000256" key="1">
    <source>
        <dbReference type="SAM" id="MobiDB-lite"/>
    </source>
</evidence>
<name>A0ABP0YM33_9ROSI</name>
<sequence length="127" mass="14530">MAEETCPVASRINTLKKLTLFPSLRLCLVRPRRSRPPSPRRSDDRKVSTRRFVEAQRRIALNSSVKQLQPPTSTSSHGSRQDDVDHRAQIFIHNVRSQLRLQPQVSLQSRYCHGEFLPPPPPESPSI</sequence>
<evidence type="ECO:0000313" key="3">
    <source>
        <dbReference type="Proteomes" id="UP001642487"/>
    </source>
</evidence>
<gene>
    <name evidence="2" type="ORF">CITCOLO1_LOCUS13507</name>
</gene>
<protein>
    <submittedName>
        <fullName evidence="2">Uncharacterized protein</fullName>
    </submittedName>
</protein>
<feature type="compositionally biased region" description="Polar residues" evidence="1">
    <location>
        <begin position="61"/>
        <end position="78"/>
    </location>
</feature>
<keyword evidence="3" id="KW-1185">Reference proteome</keyword>
<feature type="region of interest" description="Disordered" evidence="1">
    <location>
        <begin position="31"/>
        <end position="85"/>
    </location>
</feature>
<dbReference type="InterPro" id="IPR008480">
    <property type="entry name" value="DUF761_pln"/>
</dbReference>
<dbReference type="Proteomes" id="UP001642487">
    <property type="component" value="Chromosome 5"/>
</dbReference>
<reference evidence="2 3" key="1">
    <citation type="submission" date="2024-03" db="EMBL/GenBank/DDBJ databases">
        <authorList>
            <person name="Gkanogiannis A."/>
            <person name="Becerra Lopez-Lavalle L."/>
        </authorList>
    </citation>
    <scope>NUCLEOTIDE SEQUENCE [LARGE SCALE GENOMIC DNA]</scope>
</reference>
<dbReference type="Pfam" id="PF05553">
    <property type="entry name" value="DUF761"/>
    <property type="match status" value="1"/>
</dbReference>